<dbReference type="GO" id="GO:0016787">
    <property type="term" value="F:hydrolase activity"/>
    <property type="evidence" value="ECO:0007669"/>
    <property type="project" value="UniProtKB-KW"/>
</dbReference>
<keyword evidence="3" id="KW-0255">Endonuclease</keyword>
<dbReference type="NCBIfam" id="TIGR00255">
    <property type="entry name" value="YicC/YloC family endoribonuclease"/>
    <property type="match status" value="1"/>
</dbReference>
<dbReference type="PANTHER" id="PTHR30636">
    <property type="entry name" value="UPF0701 PROTEIN YICC"/>
    <property type="match status" value="1"/>
</dbReference>
<evidence type="ECO:0000256" key="4">
    <source>
        <dbReference type="ARBA" id="ARBA00022801"/>
    </source>
</evidence>
<sequence>MTGFGSAEYKDDACMMHIEIRSVNNRFLKIDSRLPDVLQTFENEIERPIREKIVRGTVLLNINYHSLKQESEYILNADKLREYHKLLNDIKKEMGSRERVSVNSLMLLPGIFLKGRKNPENADNILSLGVTLLNQALDKMLEMRAVEGKNLAKDIEQRKEFILSMLQKIEMRAPSVAQEYSKRLKNRTASLLAGTDIELNDSNLYREIAIFAERCDITEEINRLKSHLNQLHETLYSDEPTGRKIDFIVQEMFRETNTMCSKANDSILLKDLVDVKTEIEKIREQAFNIE</sequence>
<evidence type="ECO:0000259" key="7">
    <source>
        <dbReference type="Pfam" id="PF08340"/>
    </source>
</evidence>
<evidence type="ECO:0000259" key="6">
    <source>
        <dbReference type="Pfam" id="PF03755"/>
    </source>
</evidence>
<dbReference type="InterPro" id="IPR005229">
    <property type="entry name" value="YicC/YloC-like"/>
</dbReference>
<feature type="domain" description="Endoribonuclease YicC-like C-terminal" evidence="7">
    <location>
        <begin position="169"/>
        <end position="290"/>
    </location>
</feature>
<dbReference type="Pfam" id="PF08340">
    <property type="entry name" value="YicC-like_C"/>
    <property type="match status" value="1"/>
</dbReference>
<comment type="similarity">
    <text evidence="5">Belongs to the YicC/YloC family.</text>
</comment>
<dbReference type="EMBL" id="SULG01000116">
    <property type="protein sequence ID" value="TLD40248.1"/>
    <property type="molecule type" value="Genomic_DNA"/>
</dbReference>
<evidence type="ECO:0000256" key="5">
    <source>
        <dbReference type="ARBA" id="ARBA00035648"/>
    </source>
</evidence>
<feature type="domain" description="Endoribonuclease YicC-like N-terminal" evidence="6">
    <location>
        <begin position="1"/>
        <end position="152"/>
    </location>
</feature>
<accession>A0A533Q6L8</accession>
<comment type="caution">
    <text evidence="8">The sequence shown here is derived from an EMBL/GenBank/DDBJ whole genome shotgun (WGS) entry which is preliminary data.</text>
</comment>
<evidence type="ECO:0000313" key="9">
    <source>
        <dbReference type="Proteomes" id="UP000319783"/>
    </source>
</evidence>
<organism evidence="8 9">
    <name type="scientific">Candidatus Jettenia ecosi</name>
    <dbReference type="NCBI Taxonomy" id="2494326"/>
    <lineage>
        <taxon>Bacteria</taxon>
        <taxon>Pseudomonadati</taxon>
        <taxon>Planctomycetota</taxon>
        <taxon>Candidatus Brocadiia</taxon>
        <taxon>Candidatus Brocadiales</taxon>
        <taxon>Candidatus Brocadiaceae</taxon>
        <taxon>Candidatus Jettenia</taxon>
    </lineage>
</organism>
<evidence type="ECO:0000256" key="1">
    <source>
        <dbReference type="ARBA" id="ARBA00001968"/>
    </source>
</evidence>
<evidence type="ECO:0000256" key="3">
    <source>
        <dbReference type="ARBA" id="ARBA00022759"/>
    </source>
</evidence>
<dbReference type="AlphaFoldDB" id="A0A533Q6L8"/>
<protein>
    <submittedName>
        <fullName evidence="8">Protein YicC</fullName>
    </submittedName>
</protein>
<gene>
    <name evidence="8" type="ORF">JETT_3480</name>
</gene>
<comment type="cofactor">
    <cofactor evidence="1">
        <name>a divalent metal cation</name>
        <dbReference type="ChEBI" id="CHEBI:60240"/>
    </cofactor>
</comment>
<evidence type="ECO:0000313" key="8">
    <source>
        <dbReference type="EMBL" id="TLD40248.1"/>
    </source>
</evidence>
<proteinExistence type="inferred from homology"/>
<name>A0A533Q6L8_9BACT</name>
<keyword evidence="2" id="KW-0540">Nuclease</keyword>
<dbReference type="GO" id="GO:0004521">
    <property type="term" value="F:RNA endonuclease activity"/>
    <property type="evidence" value="ECO:0007669"/>
    <property type="project" value="InterPro"/>
</dbReference>
<reference evidence="8 9" key="1">
    <citation type="submission" date="2019-04" db="EMBL/GenBank/DDBJ databases">
        <title>Genome of a novel bacterium Candidatus Jettenia ecosi reconstructed from metagenome of an anammox bioreactor.</title>
        <authorList>
            <person name="Mardanov A.V."/>
            <person name="Beletsky A.V."/>
            <person name="Ravin N.V."/>
            <person name="Botchkova E.A."/>
            <person name="Litti Y.V."/>
            <person name="Nozhevnikova A.N."/>
        </authorList>
    </citation>
    <scope>NUCLEOTIDE SEQUENCE [LARGE SCALE GENOMIC DNA]</scope>
    <source>
        <strain evidence="8">J2</strain>
    </source>
</reference>
<dbReference type="PANTHER" id="PTHR30636:SF3">
    <property type="entry name" value="UPF0701 PROTEIN YICC"/>
    <property type="match status" value="1"/>
</dbReference>
<dbReference type="Pfam" id="PF03755">
    <property type="entry name" value="YicC-like_N"/>
    <property type="match status" value="1"/>
</dbReference>
<dbReference type="Proteomes" id="UP000319783">
    <property type="component" value="Unassembled WGS sequence"/>
</dbReference>
<keyword evidence="4" id="KW-0378">Hydrolase</keyword>
<evidence type="ECO:0000256" key="2">
    <source>
        <dbReference type="ARBA" id="ARBA00022722"/>
    </source>
</evidence>
<dbReference type="InterPro" id="IPR013527">
    <property type="entry name" value="YicC-like_N"/>
</dbReference>
<dbReference type="InterPro" id="IPR013551">
    <property type="entry name" value="YicC-like_C"/>
</dbReference>